<dbReference type="STRING" id="471704.A0A151ITR6"/>
<dbReference type="Proteomes" id="UP000078492">
    <property type="component" value="Unassembled WGS sequence"/>
</dbReference>
<organism evidence="1 2">
    <name type="scientific">Trachymyrmex cornetzi</name>
    <dbReference type="NCBI Taxonomy" id="471704"/>
    <lineage>
        <taxon>Eukaryota</taxon>
        <taxon>Metazoa</taxon>
        <taxon>Ecdysozoa</taxon>
        <taxon>Arthropoda</taxon>
        <taxon>Hexapoda</taxon>
        <taxon>Insecta</taxon>
        <taxon>Pterygota</taxon>
        <taxon>Neoptera</taxon>
        <taxon>Endopterygota</taxon>
        <taxon>Hymenoptera</taxon>
        <taxon>Apocrita</taxon>
        <taxon>Aculeata</taxon>
        <taxon>Formicoidea</taxon>
        <taxon>Formicidae</taxon>
        <taxon>Myrmicinae</taxon>
        <taxon>Trachymyrmex</taxon>
    </lineage>
</organism>
<dbReference type="EMBL" id="KQ981006">
    <property type="protein sequence ID" value="KYN10389.1"/>
    <property type="molecule type" value="Genomic_DNA"/>
</dbReference>
<keyword evidence="2" id="KW-1185">Reference proteome</keyword>
<gene>
    <name evidence="1" type="ORF">ALC57_17482</name>
</gene>
<sequence>MRQVDKDYSYMNNEKINENQEDLYVSNSGKLWNASLTRIYDEDLYVHISSDNATTNNMKTQSA</sequence>
<evidence type="ECO:0000313" key="1">
    <source>
        <dbReference type="EMBL" id="KYN10389.1"/>
    </source>
</evidence>
<name>A0A151ITR6_9HYME</name>
<accession>A0A151ITR6</accession>
<reference evidence="1 2" key="1">
    <citation type="submission" date="2015-09" db="EMBL/GenBank/DDBJ databases">
        <title>Trachymyrmex cornetzi WGS genome.</title>
        <authorList>
            <person name="Nygaard S."/>
            <person name="Hu H."/>
            <person name="Boomsma J."/>
            <person name="Zhang G."/>
        </authorList>
    </citation>
    <scope>NUCLEOTIDE SEQUENCE [LARGE SCALE GENOMIC DNA]</scope>
    <source>
        <strain evidence="1">Tcor2-1</strain>
        <tissue evidence="1">Whole body</tissue>
    </source>
</reference>
<proteinExistence type="predicted"/>
<evidence type="ECO:0000313" key="2">
    <source>
        <dbReference type="Proteomes" id="UP000078492"/>
    </source>
</evidence>
<protein>
    <submittedName>
        <fullName evidence="1">Uncharacterized protein</fullName>
    </submittedName>
</protein>
<dbReference type="AlphaFoldDB" id="A0A151ITR6"/>